<name>A0A2J4RCQ9_9ENTR</name>
<evidence type="ECO:0000313" key="2">
    <source>
        <dbReference type="Proteomes" id="UP000234505"/>
    </source>
</evidence>
<dbReference type="EC" id="4.1.1.81" evidence="1"/>
<dbReference type="Gene3D" id="3.90.1150.10">
    <property type="entry name" value="Aspartate Aminotransferase, domain 1"/>
    <property type="match status" value="1"/>
</dbReference>
<reference evidence="1 2" key="1">
    <citation type="submission" date="2017-11" db="EMBL/GenBank/DDBJ databases">
        <authorList>
            <person name="Han C.G."/>
        </authorList>
    </citation>
    <scope>NUCLEOTIDE SEQUENCE [LARGE SCALE GENOMIC DNA]</scope>
    <source>
        <strain evidence="1 2">A11</strain>
    </source>
</reference>
<keyword evidence="1" id="KW-0456">Lyase</keyword>
<dbReference type="AlphaFoldDB" id="A0A2J4RCQ9"/>
<evidence type="ECO:0000313" key="1">
    <source>
        <dbReference type="EMBL" id="PLL41084.1"/>
    </source>
</evidence>
<gene>
    <name evidence="1" type="ORF">CWN50_11215</name>
</gene>
<dbReference type="EMBL" id="PIDS01000303">
    <property type="protein sequence ID" value="PLL41084.1"/>
    <property type="molecule type" value="Genomic_DNA"/>
</dbReference>
<dbReference type="GO" id="GO:0048472">
    <property type="term" value="F:threonine-phosphate decarboxylase activity"/>
    <property type="evidence" value="ECO:0007669"/>
    <property type="project" value="UniProtKB-EC"/>
</dbReference>
<sequence>LQHAMLQQHILIRSCANYPGLDGRYFRVAIRSQQENTRLLAAFRRVFNG</sequence>
<proteinExistence type="predicted"/>
<comment type="caution">
    <text evidence="1">The sequence shown here is derived from an EMBL/GenBank/DDBJ whole genome shotgun (WGS) entry which is preliminary data.</text>
</comment>
<protein>
    <submittedName>
        <fullName evidence="1">Threonine-phosphate decarboxylase</fullName>
        <ecNumber evidence="1">4.1.1.81</ecNumber>
    </submittedName>
</protein>
<dbReference type="InterPro" id="IPR015422">
    <property type="entry name" value="PyrdxlP-dep_Trfase_small"/>
</dbReference>
<feature type="non-terminal residue" evidence="1">
    <location>
        <position position="1"/>
    </location>
</feature>
<dbReference type="Proteomes" id="UP000234505">
    <property type="component" value="Unassembled WGS sequence"/>
</dbReference>
<organism evidence="1 2">
    <name type="scientific">Klebsiella michiganensis</name>
    <dbReference type="NCBI Taxonomy" id="1134687"/>
    <lineage>
        <taxon>Bacteria</taxon>
        <taxon>Pseudomonadati</taxon>
        <taxon>Pseudomonadota</taxon>
        <taxon>Gammaproteobacteria</taxon>
        <taxon>Enterobacterales</taxon>
        <taxon>Enterobacteriaceae</taxon>
        <taxon>Klebsiella/Raoultella group</taxon>
        <taxon>Klebsiella</taxon>
    </lineage>
</organism>
<accession>A0A2J4RCQ9</accession>
<reference evidence="1 2" key="2">
    <citation type="submission" date="2018-01" db="EMBL/GenBank/DDBJ databases">
        <title>Genomic study of Klebsiella pneumoniae.</title>
        <authorList>
            <person name="Yang Y."/>
            <person name="Bicalho R."/>
        </authorList>
    </citation>
    <scope>NUCLEOTIDE SEQUENCE [LARGE SCALE GENOMIC DNA]</scope>
    <source>
        <strain evidence="1 2">A11</strain>
    </source>
</reference>